<protein>
    <submittedName>
        <fullName evidence="1">Uncharacterized protein</fullName>
    </submittedName>
</protein>
<organism evidence="1 2">
    <name type="scientific">Lindgomyces ingoldianus</name>
    <dbReference type="NCBI Taxonomy" id="673940"/>
    <lineage>
        <taxon>Eukaryota</taxon>
        <taxon>Fungi</taxon>
        <taxon>Dikarya</taxon>
        <taxon>Ascomycota</taxon>
        <taxon>Pezizomycotina</taxon>
        <taxon>Dothideomycetes</taxon>
        <taxon>Pleosporomycetidae</taxon>
        <taxon>Pleosporales</taxon>
        <taxon>Lindgomycetaceae</taxon>
        <taxon>Lindgomyces</taxon>
    </lineage>
</organism>
<proteinExistence type="predicted"/>
<name>A0ACB6QLG4_9PLEO</name>
<comment type="caution">
    <text evidence="1">The sequence shown here is derived from an EMBL/GenBank/DDBJ whole genome shotgun (WGS) entry which is preliminary data.</text>
</comment>
<keyword evidence="2" id="KW-1185">Reference proteome</keyword>
<sequence length="140" mass="16166">MTWEDLKEARKKHVKKEAKKAAKKAREATTGKKRGRPQKNKMRDTQEPKAKVAWISEIEEGEVGPLDPKVMRRNDAQAKEVELMPKPWRAQWRGCIKLELELSYLLKEVTGSYVRSSGMFISLLPHTKNAIAQPQARHMF</sequence>
<evidence type="ECO:0000313" key="1">
    <source>
        <dbReference type="EMBL" id="KAF2467849.1"/>
    </source>
</evidence>
<dbReference type="Proteomes" id="UP000799755">
    <property type="component" value="Unassembled WGS sequence"/>
</dbReference>
<evidence type="ECO:0000313" key="2">
    <source>
        <dbReference type="Proteomes" id="UP000799755"/>
    </source>
</evidence>
<dbReference type="EMBL" id="MU003518">
    <property type="protein sequence ID" value="KAF2467849.1"/>
    <property type="molecule type" value="Genomic_DNA"/>
</dbReference>
<accession>A0ACB6QLG4</accession>
<gene>
    <name evidence="1" type="ORF">BDR25DRAFT_344613</name>
</gene>
<reference evidence="1" key="1">
    <citation type="journal article" date="2020" name="Stud. Mycol.">
        <title>101 Dothideomycetes genomes: a test case for predicting lifestyles and emergence of pathogens.</title>
        <authorList>
            <person name="Haridas S."/>
            <person name="Albert R."/>
            <person name="Binder M."/>
            <person name="Bloem J."/>
            <person name="Labutti K."/>
            <person name="Salamov A."/>
            <person name="Andreopoulos B."/>
            <person name="Baker S."/>
            <person name="Barry K."/>
            <person name="Bills G."/>
            <person name="Bluhm B."/>
            <person name="Cannon C."/>
            <person name="Castanera R."/>
            <person name="Culley D."/>
            <person name="Daum C."/>
            <person name="Ezra D."/>
            <person name="Gonzalez J."/>
            <person name="Henrissat B."/>
            <person name="Kuo A."/>
            <person name="Liang C."/>
            <person name="Lipzen A."/>
            <person name="Lutzoni F."/>
            <person name="Magnuson J."/>
            <person name="Mondo S."/>
            <person name="Nolan M."/>
            <person name="Ohm R."/>
            <person name="Pangilinan J."/>
            <person name="Park H.-J."/>
            <person name="Ramirez L."/>
            <person name="Alfaro M."/>
            <person name="Sun H."/>
            <person name="Tritt A."/>
            <person name="Yoshinaga Y."/>
            <person name="Zwiers L.-H."/>
            <person name="Turgeon B."/>
            <person name="Goodwin S."/>
            <person name="Spatafora J."/>
            <person name="Crous P."/>
            <person name="Grigoriev I."/>
        </authorList>
    </citation>
    <scope>NUCLEOTIDE SEQUENCE</scope>
    <source>
        <strain evidence="1">ATCC 200398</strain>
    </source>
</reference>